<evidence type="ECO:0000256" key="2">
    <source>
        <dbReference type="SAM" id="Phobius"/>
    </source>
</evidence>
<dbReference type="InParanoid" id="A0A0C9ZIV3"/>
<feature type="transmembrane region" description="Helical" evidence="2">
    <location>
        <begin position="119"/>
        <end position="145"/>
    </location>
</feature>
<feature type="transmembrane region" description="Helical" evidence="2">
    <location>
        <begin position="12"/>
        <end position="36"/>
    </location>
</feature>
<accession>A0A0C9ZIV3</accession>
<reference evidence="3 4" key="1">
    <citation type="submission" date="2014-04" db="EMBL/GenBank/DDBJ databases">
        <authorList>
            <consortium name="DOE Joint Genome Institute"/>
            <person name="Kuo A."/>
            <person name="Ruytinx J."/>
            <person name="Rineau F."/>
            <person name="Colpaert J."/>
            <person name="Kohler A."/>
            <person name="Nagy L.G."/>
            <person name="Floudas D."/>
            <person name="Copeland A."/>
            <person name="Barry K.W."/>
            <person name="Cichocki N."/>
            <person name="Veneault-Fourrey C."/>
            <person name="LaButti K."/>
            <person name="Lindquist E.A."/>
            <person name="Lipzen A."/>
            <person name="Lundell T."/>
            <person name="Morin E."/>
            <person name="Murat C."/>
            <person name="Sun H."/>
            <person name="Tunlid A."/>
            <person name="Henrissat B."/>
            <person name="Grigoriev I.V."/>
            <person name="Hibbett D.S."/>
            <person name="Martin F."/>
            <person name="Nordberg H.P."/>
            <person name="Cantor M.N."/>
            <person name="Hua S.X."/>
        </authorList>
    </citation>
    <scope>NUCLEOTIDE SEQUENCE [LARGE SCALE GENOMIC DNA]</scope>
    <source>
        <strain evidence="3 4">UH-Slu-Lm8-n1</strain>
    </source>
</reference>
<evidence type="ECO:0000313" key="3">
    <source>
        <dbReference type="EMBL" id="KIK37350.1"/>
    </source>
</evidence>
<keyword evidence="2" id="KW-0812">Transmembrane</keyword>
<name>A0A0C9ZIV3_9AGAM</name>
<organism evidence="3 4">
    <name type="scientific">Suillus luteus UH-Slu-Lm8-n1</name>
    <dbReference type="NCBI Taxonomy" id="930992"/>
    <lineage>
        <taxon>Eukaryota</taxon>
        <taxon>Fungi</taxon>
        <taxon>Dikarya</taxon>
        <taxon>Basidiomycota</taxon>
        <taxon>Agaricomycotina</taxon>
        <taxon>Agaricomycetes</taxon>
        <taxon>Agaricomycetidae</taxon>
        <taxon>Boletales</taxon>
        <taxon>Suillineae</taxon>
        <taxon>Suillaceae</taxon>
        <taxon>Suillus</taxon>
    </lineage>
</organism>
<evidence type="ECO:0000256" key="1">
    <source>
        <dbReference type="SAM" id="MobiDB-lite"/>
    </source>
</evidence>
<reference evidence="4" key="2">
    <citation type="submission" date="2015-01" db="EMBL/GenBank/DDBJ databases">
        <title>Evolutionary Origins and Diversification of the Mycorrhizal Mutualists.</title>
        <authorList>
            <consortium name="DOE Joint Genome Institute"/>
            <consortium name="Mycorrhizal Genomics Consortium"/>
            <person name="Kohler A."/>
            <person name="Kuo A."/>
            <person name="Nagy L.G."/>
            <person name="Floudas D."/>
            <person name="Copeland A."/>
            <person name="Barry K.W."/>
            <person name="Cichocki N."/>
            <person name="Veneault-Fourrey C."/>
            <person name="LaButti K."/>
            <person name="Lindquist E.A."/>
            <person name="Lipzen A."/>
            <person name="Lundell T."/>
            <person name="Morin E."/>
            <person name="Murat C."/>
            <person name="Riley R."/>
            <person name="Ohm R."/>
            <person name="Sun H."/>
            <person name="Tunlid A."/>
            <person name="Henrissat B."/>
            <person name="Grigoriev I.V."/>
            <person name="Hibbett D.S."/>
            <person name="Martin F."/>
        </authorList>
    </citation>
    <scope>NUCLEOTIDE SEQUENCE [LARGE SCALE GENOMIC DNA]</scope>
    <source>
        <strain evidence="4">UH-Slu-Lm8-n1</strain>
    </source>
</reference>
<feature type="region of interest" description="Disordered" evidence="1">
    <location>
        <begin position="626"/>
        <end position="658"/>
    </location>
</feature>
<dbReference type="AlphaFoldDB" id="A0A0C9ZIV3"/>
<evidence type="ECO:0000313" key="4">
    <source>
        <dbReference type="Proteomes" id="UP000054485"/>
    </source>
</evidence>
<keyword evidence="4" id="KW-1185">Reference proteome</keyword>
<dbReference type="OrthoDB" id="3351168at2759"/>
<keyword evidence="2" id="KW-1133">Transmembrane helix</keyword>
<feature type="transmembrane region" description="Helical" evidence="2">
    <location>
        <begin position="535"/>
        <end position="558"/>
    </location>
</feature>
<gene>
    <name evidence="3" type="ORF">CY34DRAFT_15758</name>
</gene>
<keyword evidence="2" id="KW-0472">Membrane</keyword>
<sequence length="676" mass="73088">MLRVPANFLFHHTFIITSQVIFLTFGYAFLGTVLYYGYLSPSDQVANLWKQHPEDLTMVVTLIATVLSVTTTTLFTISIKKALRHRMSDPISLVQLSTGVALAKGSIILRPEYLRLTTLTLLVFGLLRLLTAGWTTLLTPTYFLWPVQMVGSELDITGTAFAALLSAEYQYQGLAIQDNSFEVLDIAGMLSGVSAAGFTFGLPGTFNFNGAKYNVSTHGIVPTIESFSGSDGVPGFNGTRLGFSGGNVTVNVGPIPGEHTRISPPQGFSRNYSMLQQGLTANVSCRAIGSNQSLYNWNTSNTFLYGNAAASNGSIPGLRLWNTTANCGNNSSMTQEYVTMVDASGNENPLGSGFLPSVVCPGPMNADQSYTNFTILSQGFYKYRFLEASVCEVVPLLTTVRAKYSGNLISSEVISSTPFQPENTQLLSFVAGVARFQSVNSQGLVSSAIGDTLYSIYSSTTNTSIDDNLGNQTQIYKELEEYWRGVVEFSATFLRSGFMVVGSFPDNRIPDDLASTVNGTMYISTIGWTRQSATYLLAILPITFTTILTFICALYSILKAKKENCGDRSTFDPSNVLHLIMACAAGNLTLAGFTKQGIIDNEDVMVRLDESKDNGGVEKKLMLAGAGQPNSVASQENDAKMSDADQPDSVTSQESVKKMSMVADQPDVFALQGKFV</sequence>
<dbReference type="STRING" id="930992.A0A0C9ZIV3"/>
<feature type="transmembrane region" description="Helical" evidence="2">
    <location>
        <begin position="56"/>
        <end position="77"/>
    </location>
</feature>
<dbReference type="HOGENOM" id="CLU_027217_1_0_1"/>
<proteinExistence type="predicted"/>
<protein>
    <submittedName>
        <fullName evidence="3">Uncharacterized protein</fullName>
    </submittedName>
</protein>
<dbReference type="EMBL" id="KN835457">
    <property type="protein sequence ID" value="KIK37350.1"/>
    <property type="molecule type" value="Genomic_DNA"/>
</dbReference>
<dbReference type="Proteomes" id="UP000054485">
    <property type="component" value="Unassembled WGS sequence"/>
</dbReference>